<dbReference type="EMBL" id="BAAAPC010000004">
    <property type="protein sequence ID" value="GAA1988846.1"/>
    <property type="molecule type" value="Genomic_DNA"/>
</dbReference>
<accession>A0ABN2SNI2</accession>
<evidence type="ECO:0000313" key="4">
    <source>
        <dbReference type="Proteomes" id="UP001501585"/>
    </source>
</evidence>
<feature type="transmembrane region" description="Helical" evidence="2">
    <location>
        <begin position="117"/>
        <end position="136"/>
    </location>
</feature>
<name>A0ABN2SNI2_9ACTN</name>
<organism evidence="3 4">
    <name type="scientific">Nocardiopsis rhodophaea</name>
    <dbReference type="NCBI Taxonomy" id="280238"/>
    <lineage>
        <taxon>Bacteria</taxon>
        <taxon>Bacillati</taxon>
        <taxon>Actinomycetota</taxon>
        <taxon>Actinomycetes</taxon>
        <taxon>Streptosporangiales</taxon>
        <taxon>Nocardiopsidaceae</taxon>
        <taxon>Nocardiopsis</taxon>
    </lineage>
</organism>
<feature type="transmembrane region" description="Helical" evidence="2">
    <location>
        <begin position="66"/>
        <end position="87"/>
    </location>
</feature>
<dbReference type="RefSeq" id="WP_344160795.1">
    <property type="nucleotide sequence ID" value="NZ_BAAAPC010000004.1"/>
</dbReference>
<keyword evidence="4" id="KW-1185">Reference proteome</keyword>
<feature type="compositionally biased region" description="Basic and acidic residues" evidence="1">
    <location>
        <begin position="1"/>
        <end position="10"/>
    </location>
</feature>
<comment type="caution">
    <text evidence="3">The sequence shown here is derived from an EMBL/GenBank/DDBJ whole genome shotgun (WGS) entry which is preliminary data.</text>
</comment>
<evidence type="ECO:0000256" key="2">
    <source>
        <dbReference type="SAM" id="Phobius"/>
    </source>
</evidence>
<keyword evidence="2" id="KW-0472">Membrane</keyword>
<evidence type="ECO:0000313" key="3">
    <source>
        <dbReference type="EMBL" id="GAA1988846.1"/>
    </source>
</evidence>
<dbReference type="Proteomes" id="UP001501585">
    <property type="component" value="Unassembled WGS sequence"/>
</dbReference>
<keyword evidence="2" id="KW-0812">Transmembrane</keyword>
<feature type="transmembrane region" description="Helical" evidence="2">
    <location>
        <begin position="142"/>
        <end position="162"/>
    </location>
</feature>
<proteinExistence type="predicted"/>
<feature type="region of interest" description="Disordered" evidence="1">
    <location>
        <begin position="1"/>
        <end position="59"/>
    </location>
</feature>
<evidence type="ECO:0008006" key="5">
    <source>
        <dbReference type="Google" id="ProtNLM"/>
    </source>
</evidence>
<gene>
    <name evidence="3" type="ORF">GCM10009799_13180</name>
</gene>
<feature type="compositionally biased region" description="Polar residues" evidence="1">
    <location>
        <begin position="29"/>
        <end position="43"/>
    </location>
</feature>
<sequence>MTTKENDKNPPQRALPAFHPDLPNEAITALSSDTSKLLSSNETPGRKSSLPTEQKEREPLSNGGKVALAVALLILTGLLSGGVLWLTTIIMPLIMGIFALLVLGGIVMAFRAGGCWIGLLSIVLAATLITVVEALGDTGVSWLLTGATALLGLLFTFATLFSDPSQDTTGGKARKIDPEQAAHHYQGQYIIPADLGDEEIRFLQRVQRARQRVRPAASALGDGFDGQHADMVLRDQEWRLARVLLKQTRLRTDLNKRFNAAVSDTVRSSLQPQHDAINSSREAISSRVEAIEDYVRKIDRAVAAQREWEQIEANIARNDEYGDLLAEATADFPGGDHLQSGEELQSIRETRDAAIRQALEAGKWLSNAADVA</sequence>
<feature type="transmembrane region" description="Helical" evidence="2">
    <location>
        <begin position="93"/>
        <end position="110"/>
    </location>
</feature>
<reference evidence="3 4" key="1">
    <citation type="journal article" date="2019" name="Int. J. Syst. Evol. Microbiol.">
        <title>The Global Catalogue of Microorganisms (GCM) 10K type strain sequencing project: providing services to taxonomists for standard genome sequencing and annotation.</title>
        <authorList>
            <consortium name="The Broad Institute Genomics Platform"/>
            <consortium name="The Broad Institute Genome Sequencing Center for Infectious Disease"/>
            <person name="Wu L."/>
            <person name="Ma J."/>
        </authorList>
    </citation>
    <scope>NUCLEOTIDE SEQUENCE [LARGE SCALE GENOMIC DNA]</scope>
    <source>
        <strain evidence="3 4">JCM 15313</strain>
    </source>
</reference>
<keyword evidence="2" id="KW-1133">Transmembrane helix</keyword>
<evidence type="ECO:0000256" key="1">
    <source>
        <dbReference type="SAM" id="MobiDB-lite"/>
    </source>
</evidence>
<protein>
    <recommendedName>
        <fullName evidence="5">Integral membrane protein</fullName>
    </recommendedName>
</protein>